<dbReference type="PANTHER" id="PTHR31118:SF12">
    <property type="entry name" value="CYCLASE-LIKE PROTEIN 2"/>
    <property type="match status" value="1"/>
</dbReference>
<dbReference type="GO" id="GO:0019441">
    <property type="term" value="P:L-tryptophan catabolic process to kynurenine"/>
    <property type="evidence" value="ECO:0007669"/>
    <property type="project" value="InterPro"/>
</dbReference>
<dbReference type="Pfam" id="PF04199">
    <property type="entry name" value="Cyclase"/>
    <property type="match status" value="1"/>
</dbReference>
<dbReference type="SUPFAM" id="SSF102198">
    <property type="entry name" value="Putative cyclase"/>
    <property type="match status" value="1"/>
</dbReference>
<name>A0A932ZVI5_UNCTE</name>
<evidence type="ECO:0000313" key="2">
    <source>
        <dbReference type="Proteomes" id="UP000752292"/>
    </source>
</evidence>
<dbReference type="InterPro" id="IPR007325">
    <property type="entry name" value="KFase/CYL"/>
</dbReference>
<dbReference type="PANTHER" id="PTHR31118">
    <property type="entry name" value="CYCLASE-LIKE PROTEIN 2"/>
    <property type="match status" value="1"/>
</dbReference>
<comment type="caution">
    <text evidence="1">The sequence shown here is derived from an EMBL/GenBank/DDBJ whole genome shotgun (WGS) entry which is preliminary data.</text>
</comment>
<sequence>MKMIDLSMEIYRGMPIYPDLPGPSLTVDEDWDTVARRTGSVNYGAPIVTNHCVIFMSDHTGTHIDSPWHNNPKAFTTERIPLEWCFSDGVVLDFTDKESGYEIMAADIQAALKKISYRLKPLDIVLIRTDASRNWETDPDYTKNQPGMGAEATHYLIDNGVRVMGIDASGWDVPIWKMHQTRRYWEAHRVLIEKDFCLIVNMINLHLLPKPFGFKLSVLPIKFRGVSGSPIRAVAMVD</sequence>
<dbReference type="Proteomes" id="UP000752292">
    <property type="component" value="Unassembled WGS sequence"/>
</dbReference>
<reference evidence="1" key="1">
    <citation type="submission" date="2020-07" db="EMBL/GenBank/DDBJ databases">
        <title>Huge and variable diversity of episymbiotic CPR bacteria and DPANN archaea in groundwater ecosystems.</title>
        <authorList>
            <person name="He C.Y."/>
            <person name="Keren R."/>
            <person name="Whittaker M."/>
            <person name="Farag I.F."/>
            <person name="Doudna J."/>
            <person name="Cate J.H.D."/>
            <person name="Banfield J.F."/>
        </authorList>
    </citation>
    <scope>NUCLEOTIDE SEQUENCE</scope>
    <source>
        <strain evidence="1">NC_groundwater_1370_Ag_S-0.2um_69_93</strain>
    </source>
</reference>
<dbReference type="Gene3D" id="3.50.30.50">
    <property type="entry name" value="Putative cyclase"/>
    <property type="match status" value="1"/>
</dbReference>
<protein>
    <submittedName>
        <fullName evidence="1">Cyclase family protein</fullName>
    </submittedName>
</protein>
<organism evidence="1 2">
    <name type="scientific">Tectimicrobiota bacterium</name>
    <dbReference type="NCBI Taxonomy" id="2528274"/>
    <lineage>
        <taxon>Bacteria</taxon>
        <taxon>Pseudomonadati</taxon>
        <taxon>Nitrospinota/Tectimicrobiota group</taxon>
        <taxon>Candidatus Tectimicrobiota</taxon>
    </lineage>
</organism>
<gene>
    <name evidence="1" type="ORF">HY618_08770</name>
</gene>
<dbReference type="EMBL" id="JACQRX010000383">
    <property type="protein sequence ID" value="MBI4252538.1"/>
    <property type="molecule type" value="Genomic_DNA"/>
</dbReference>
<dbReference type="InterPro" id="IPR037175">
    <property type="entry name" value="KFase_sf"/>
</dbReference>
<accession>A0A932ZVI5</accession>
<dbReference type="GO" id="GO:0004061">
    <property type="term" value="F:arylformamidase activity"/>
    <property type="evidence" value="ECO:0007669"/>
    <property type="project" value="InterPro"/>
</dbReference>
<evidence type="ECO:0000313" key="1">
    <source>
        <dbReference type="EMBL" id="MBI4252538.1"/>
    </source>
</evidence>
<proteinExistence type="predicted"/>
<dbReference type="AlphaFoldDB" id="A0A932ZVI5"/>